<dbReference type="AlphaFoldDB" id="A0A8J6Y2F0"/>
<dbReference type="InterPro" id="IPR017850">
    <property type="entry name" value="Alkaline_phosphatase_core_sf"/>
</dbReference>
<protein>
    <submittedName>
        <fullName evidence="6">Alkaline phosphatase family protein</fullName>
    </submittedName>
</protein>
<dbReference type="PANTHER" id="PTHR10151">
    <property type="entry name" value="ECTONUCLEOTIDE PYROPHOSPHATASE/PHOSPHODIESTERASE"/>
    <property type="match status" value="1"/>
</dbReference>
<dbReference type="Gene3D" id="3.30.1360.150">
    <property type="match status" value="1"/>
</dbReference>
<feature type="active site" description="Phosphothreonine intermediate" evidence="4">
    <location>
        <position position="75"/>
    </location>
</feature>
<evidence type="ECO:0000313" key="7">
    <source>
        <dbReference type="Proteomes" id="UP000648239"/>
    </source>
</evidence>
<gene>
    <name evidence="6" type="ORF">IFK94_13710</name>
</gene>
<evidence type="ECO:0000256" key="3">
    <source>
        <dbReference type="ARBA" id="ARBA00022729"/>
    </source>
</evidence>
<keyword evidence="3" id="KW-0732">Signal</keyword>
<dbReference type="GO" id="GO:0046872">
    <property type="term" value="F:metal ion binding"/>
    <property type="evidence" value="ECO:0007669"/>
    <property type="project" value="UniProtKB-KW"/>
</dbReference>
<dbReference type="EMBL" id="JACXWD010000064">
    <property type="protein sequence ID" value="MBD3869173.1"/>
    <property type="molecule type" value="Genomic_DNA"/>
</dbReference>
<comment type="caution">
    <text evidence="6">The sequence shown here is derived from an EMBL/GenBank/DDBJ whole genome shotgun (WGS) entry which is preliminary data.</text>
</comment>
<evidence type="ECO:0000256" key="2">
    <source>
        <dbReference type="ARBA" id="ARBA00022723"/>
    </source>
</evidence>
<dbReference type="GO" id="GO:0004035">
    <property type="term" value="F:alkaline phosphatase activity"/>
    <property type="evidence" value="ECO:0007669"/>
    <property type="project" value="InterPro"/>
</dbReference>
<dbReference type="PANTHER" id="PTHR10151:SF120">
    <property type="entry name" value="BIS(5'-ADENOSYL)-TRIPHOSPHATASE"/>
    <property type="match status" value="1"/>
</dbReference>
<evidence type="ECO:0000256" key="4">
    <source>
        <dbReference type="PIRSR" id="PIRSR031924-50"/>
    </source>
</evidence>
<keyword evidence="2" id="KW-0479">Metal-binding</keyword>
<keyword evidence="1 4" id="KW-0597">Phosphoprotein</keyword>
<dbReference type="PROSITE" id="PS51257">
    <property type="entry name" value="PROKAR_LIPOPROTEIN"/>
    <property type="match status" value="1"/>
</dbReference>
<dbReference type="PIRSF" id="PIRSF031924">
    <property type="entry name" value="Pi-irrepressible_AP"/>
    <property type="match status" value="1"/>
</dbReference>
<evidence type="ECO:0000256" key="1">
    <source>
        <dbReference type="ARBA" id="ARBA00022553"/>
    </source>
</evidence>
<dbReference type="Proteomes" id="UP000648239">
    <property type="component" value="Unassembled WGS sequence"/>
</dbReference>
<name>A0A8J6Y2F0_9BACT</name>
<dbReference type="SUPFAM" id="SSF53649">
    <property type="entry name" value="Alkaline phosphatase-like"/>
    <property type="match status" value="1"/>
</dbReference>
<reference evidence="6 7" key="1">
    <citation type="submission" date="2020-08" db="EMBL/GenBank/DDBJ databases">
        <title>Acidobacteriota in marine sediments use diverse sulfur dissimilation pathways.</title>
        <authorList>
            <person name="Wasmund K."/>
        </authorList>
    </citation>
    <scope>NUCLEOTIDE SEQUENCE [LARGE SCALE GENOMIC DNA]</scope>
    <source>
        <strain evidence="6">MAG AM4</strain>
    </source>
</reference>
<accession>A0A8J6Y2F0</accession>
<feature type="binding site" evidence="5">
    <location>
        <begin position="154"/>
        <end position="156"/>
    </location>
    <ligand>
        <name>substrate</name>
    </ligand>
</feature>
<dbReference type="Gene3D" id="3.40.720.10">
    <property type="entry name" value="Alkaline Phosphatase, subunit A"/>
    <property type="match status" value="1"/>
</dbReference>
<feature type="binding site" evidence="5">
    <location>
        <position position="96"/>
    </location>
    <ligand>
        <name>substrate</name>
    </ligand>
</feature>
<dbReference type="Pfam" id="PF01663">
    <property type="entry name" value="Phosphodiest"/>
    <property type="match status" value="1"/>
</dbReference>
<evidence type="ECO:0000313" key="6">
    <source>
        <dbReference type="EMBL" id="MBD3869173.1"/>
    </source>
</evidence>
<proteinExistence type="predicted"/>
<dbReference type="InterPro" id="IPR026263">
    <property type="entry name" value="Alkaline_phosphatase_prok"/>
</dbReference>
<sequence length="532" mass="56825">MKRLFALLILTVVVVSCSGGTDKQARLVVAIVYDQFPAWAYAEYGELLSPDGALRRIGATGAEHIVEYGYAATHTAPGHAAIFTGAPPAENGVYSNESWSPDRGIRSIVDDGQHGVFGLPDAFASPEIIQVDSVADALRKAHGDKAMIAGLSFKDRGAVLTTGRDPDLALWYEKKLGRMTSSEYYTDALPDWAASWIANHLIEDYFEDWVPGDPERLQRLLGPDDAPGEADYVGLGTTFPHNPVTTTDPARTFRTTPQSADHLLDLARVAVTELNLGEDDIPDLLVLSISNIDYSGHVFGPDSWEYVDNLVRTDAAVGRFLAELESKTSVAVLITSDHGGAHLPELSDHSLPGDGRLYPDTLPDQMNTAVAGALGPGDWVGPYVPPFIYLTDAALASDMQDEAVNALIDGLQALPEVHAAYDPRVAAGWKTDPDPVKRSVALSIPDPGVGAVFVVRHPGSVDDESFERGKGTGHGSPWPFDSQVPVLFTGPGVGNISSTEPLAQNRVAATLCRLLGVPPPNRISTVDSLPGL</sequence>
<evidence type="ECO:0000256" key="5">
    <source>
        <dbReference type="PIRSR" id="PIRSR031924-51"/>
    </source>
</evidence>
<dbReference type="InterPro" id="IPR002591">
    <property type="entry name" value="Phosphodiest/P_Trfase"/>
</dbReference>
<organism evidence="6 7">
    <name type="scientific">Candidatus Polarisedimenticola svalbardensis</name>
    <dbReference type="NCBI Taxonomy" id="2886004"/>
    <lineage>
        <taxon>Bacteria</taxon>
        <taxon>Pseudomonadati</taxon>
        <taxon>Acidobacteriota</taxon>
        <taxon>Candidatus Polarisedimenticolia</taxon>
        <taxon>Candidatus Polarisedimenticolales</taxon>
        <taxon>Candidatus Polarisedimenticolaceae</taxon>
        <taxon>Candidatus Polarisedimenticola</taxon>
    </lineage>
</organism>